<comment type="subcellular location">
    <subcellularLocation>
        <location evidence="1">Cell membrane</location>
        <topology evidence="1">Multi-pass membrane protein</topology>
    </subcellularLocation>
</comment>
<dbReference type="RefSeq" id="WP_408630638.1">
    <property type="nucleotide sequence ID" value="NZ_LT607750.1"/>
</dbReference>
<dbReference type="EMBL" id="LT607750">
    <property type="protein sequence ID" value="SCG45454.1"/>
    <property type="molecule type" value="Genomic_DNA"/>
</dbReference>
<dbReference type="Proteomes" id="UP000198217">
    <property type="component" value="Chromosome I"/>
</dbReference>
<dbReference type="PANTHER" id="PTHR34820:SF4">
    <property type="entry name" value="INNER MEMBRANE PROTEIN YEBZ"/>
    <property type="match status" value="1"/>
</dbReference>
<feature type="transmembrane region" description="Helical" evidence="7">
    <location>
        <begin position="327"/>
        <end position="348"/>
    </location>
</feature>
<feature type="transmembrane region" description="Helical" evidence="7">
    <location>
        <begin position="226"/>
        <end position="244"/>
    </location>
</feature>
<feature type="transmembrane region" description="Helical" evidence="7">
    <location>
        <begin position="608"/>
        <end position="629"/>
    </location>
</feature>
<dbReference type="AlphaFoldDB" id="A0A1C5HHJ1"/>
<feature type="transmembrane region" description="Helical" evidence="7">
    <location>
        <begin position="428"/>
        <end position="448"/>
    </location>
</feature>
<feature type="transmembrane region" description="Helical" evidence="7">
    <location>
        <begin position="661"/>
        <end position="682"/>
    </location>
</feature>
<organism evidence="9 10">
    <name type="scientific">Micromonospora echinaurantiaca</name>
    <dbReference type="NCBI Taxonomy" id="47857"/>
    <lineage>
        <taxon>Bacteria</taxon>
        <taxon>Bacillati</taxon>
        <taxon>Actinomycetota</taxon>
        <taxon>Actinomycetes</taxon>
        <taxon>Micromonosporales</taxon>
        <taxon>Micromonosporaceae</taxon>
        <taxon>Micromonospora</taxon>
    </lineage>
</organism>
<evidence type="ECO:0000256" key="5">
    <source>
        <dbReference type="ARBA" id="ARBA00023136"/>
    </source>
</evidence>
<feature type="domain" description="Copper resistance protein D" evidence="8">
    <location>
        <begin position="290"/>
        <end position="386"/>
    </location>
</feature>
<name>A0A1C5HHJ1_9ACTN</name>
<keyword evidence="4 7" id="KW-1133">Transmembrane helix</keyword>
<gene>
    <name evidence="9" type="ORF">GA0070609_1631</name>
</gene>
<dbReference type="GO" id="GO:0006825">
    <property type="term" value="P:copper ion transport"/>
    <property type="evidence" value="ECO:0007669"/>
    <property type="project" value="InterPro"/>
</dbReference>
<evidence type="ECO:0000313" key="9">
    <source>
        <dbReference type="EMBL" id="SCG45454.1"/>
    </source>
</evidence>
<dbReference type="Pfam" id="PF09678">
    <property type="entry name" value="Caa3_CtaG"/>
    <property type="match status" value="1"/>
</dbReference>
<evidence type="ECO:0000256" key="2">
    <source>
        <dbReference type="ARBA" id="ARBA00022475"/>
    </source>
</evidence>
<feature type="transmembrane region" description="Helical" evidence="7">
    <location>
        <begin position="72"/>
        <end position="92"/>
    </location>
</feature>
<feature type="compositionally biased region" description="Low complexity" evidence="6">
    <location>
        <begin position="48"/>
        <end position="62"/>
    </location>
</feature>
<keyword evidence="3 7" id="KW-0812">Transmembrane</keyword>
<evidence type="ECO:0000313" key="10">
    <source>
        <dbReference type="Proteomes" id="UP000198217"/>
    </source>
</evidence>
<protein>
    <submittedName>
        <fullName evidence="9">Putative copper resistance protein D</fullName>
    </submittedName>
</protein>
<feature type="transmembrane region" description="Helical" evidence="7">
    <location>
        <begin position="192"/>
        <end position="219"/>
    </location>
</feature>
<feature type="transmembrane region" description="Helical" evidence="7">
    <location>
        <begin position="159"/>
        <end position="180"/>
    </location>
</feature>
<reference evidence="9 10" key="1">
    <citation type="submission" date="2016-06" db="EMBL/GenBank/DDBJ databases">
        <authorList>
            <person name="Kjaerup R.B."/>
            <person name="Dalgaard T.S."/>
            <person name="Juul-Madsen H.R."/>
        </authorList>
    </citation>
    <scope>NUCLEOTIDE SEQUENCE [LARGE SCALE GENOMIC DNA]</scope>
    <source>
        <strain evidence="9 10">DSM 43904</strain>
    </source>
</reference>
<evidence type="ECO:0000256" key="1">
    <source>
        <dbReference type="ARBA" id="ARBA00004651"/>
    </source>
</evidence>
<dbReference type="Pfam" id="PF05425">
    <property type="entry name" value="CopD"/>
    <property type="match status" value="1"/>
</dbReference>
<feature type="transmembrane region" description="Helical" evidence="7">
    <location>
        <begin position="575"/>
        <end position="596"/>
    </location>
</feature>
<feature type="transmembrane region" description="Helical" evidence="7">
    <location>
        <begin position="293"/>
        <end position="315"/>
    </location>
</feature>
<keyword evidence="10" id="KW-1185">Reference proteome</keyword>
<feature type="region of interest" description="Disordered" evidence="6">
    <location>
        <begin position="1"/>
        <end position="62"/>
    </location>
</feature>
<feature type="transmembrane region" description="Helical" evidence="7">
    <location>
        <begin position="256"/>
        <end position="281"/>
    </location>
</feature>
<sequence>MNRPHRPTPDPAVDRFGTPPTLPATDTEVSDVPDIVSSPTHPHRSDRAAAAGAPGGRPSAPAARIRPAGRDALLAAAALASAVAVLLLGLRAGDALVAAIPGLPDPGPVTAWGLPAVRLLVDGLATVTVGLAVTAAFLLPGDGPSVSPYGWLLLRRAGLAAAAWAVTALVLIVLTVSDVLGVSAGRLGAASVVSFATAISQGQALLLQAGLALAVAVLARVGVSRGLAVAVALVAVVAVVPPAFTGHAAGAGNHQIAVSSLVLHVVAAALWVGALVALLMVRRSRHLADAVSRYSRLALGCFVAVAVSGTVNAAVRLGDAEELWRSRYGWLVLGKLAALVVLGAVGAAHRARTLPALRSGRRGGFARLAAGEVVVFAAALGLAVALSRSPTPVAVDPLDADPVTELLGFPLPAAPTPGRLLGQPLPDLFVLSAVAVGAAGYLAGVGRLRRGGHRWPVARTASWLGGLAVLAAVTNLGVARYAYVLFSAHMAQHMVLSMLVPILLVGGAPVTLALRALRRPADPDVRGAREWLLLALHSRPARLLTHPLVALGSYAGSLFALYFSDLFGALMRTHVGHLAMLVHFVVAGYLLFWVLIGVDPGRPRVPYPILMLIHLAAMMAHGFFGLVLMQSTTLIAPDWYLAVHPAWASALLADQQLGAGIAWAFGEIPAAAVMVVLVRRWVRADQREQARLDRAADRAEATGEADDLARYNAFLAAASHADRDGLADRRCRPTPGGQPGRPPTRPIAESHHLDTPLPAARRPANAAVMQNDERVRRDERFDKVAEETSETVTHAATVLEEELAAGMASARRLEEKLSADRRVDPDAFDELVTRVRTDGHALIDTVVAQLKMADDQRGEVVRRYTSDAHDALDTVLNLARLVPDVANGLADRLTSPDPRDPTPPTR</sequence>
<dbReference type="InterPro" id="IPR008457">
    <property type="entry name" value="Cu-R_CopD_dom"/>
</dbReference>
<feature type="region of interest" description="Disordered" evidence="6">
    <location>
        <begin position="725"/>
        <end position="751"/>
    </location>
</feature>
<keyword evidence="2" id="KW-1003">Cell membrane</keyword>
<evidence type="ECO:0000256" key="3">
    <source>
        <dbReference type="ARBA" id="ARBA00022692"/>
    </source>
</evidence>
<evidence type="ECO:0000256" key="6">
    <source>
        <dbReference type="SAM" id="MobiDB-lite"/>
    </source>
</evidence>
<feature type="transmembrane region" description="Helical" evidence="7">
    <location>
        <begin position="543"/>
        <end position="563"/>
    </location>
</feature>
<keyword evidence="5 7" id="KW-0472">Membrane</keyword>
<dbReference type="PANTHER" id="PTHR34820">
    <property type="entry name" value="INNER MEMBRANE PROTEIN YEBZ"/>
    <property type="match status" value="1"/>
</dbReference>
<evidence type="ECO:0000259" key="8">
    <source>
        <dbReference type="Pfam" id="PF05425"/>
    </source>
</evidence>
<feature type="transmembrane region" description="Helical" evidence="7">
    <location>
        <begin position="368"/>
        <end position="387"/>
    </location>
</feature>
<proteinExistence type="predicted"/>
<evidence type="ECO:0000256" key="7">
    <source>
        <dbReference type="SAM" id="Phobius"/>
    </source>
</evidence>
<feature type="transmembrane region" description="Helical" evidence="7">
    <location>
        <begin position="460"/>
        <end position="483"/>
    </location>
</feature>
<feature type="transmembrane region" description="Helical" evidence="7">
    <location>
        <begin position="112"/>
        <end position="139"/>
    </location>
</feature>
<evidence type="ECO:0000256" key="4">
    <source>
        <dbReference type="ARBA" id="ARBA00022989"/>
    </source>
</evidence>
<dbReference type="InterPro" id="IPR032694">
    <property type="entry name" value="CopC/D"/>
</dbReference>
<feature type="transmembrane region" description="Helical" evidence="7">
    <location>
        <begin position="495"/>
        <end position="517"/>
    </location>
</feature>
<dbReference type="InterPro" id="IPR019108">
    <property type="entry name" value="Caa3_assmbl_CtaG-rel"/>
</dbReference>
<accession>A0A1C5HHJ1</accession>
<dbReference type="GO" id="GO:0005886">
    <property type="term" value="C:plasma membrane"/>
    <property type="evidence" value="ECO:0007669"/>
    <property type="project" value="UniProtKB-SubCell"/>
</dbReference>